<evidence type="ECO:0000313" key="2">
    <source>
        <dbReference type="EMBL" id="MCI02382.1"/>
    </source>
</evidence>
<dbReference type="Pfam" id="PF00931">
    <property type="entry name" value="NB-ARC"/>
    <property type="match status" value="1"/>
</dbReference>
<accession>A0A392NSJ8</accession>
<dbReference type="Gene3D" id="3.40.50.300">
    <property type="entry name" value="P-loop containing nucleotide triphosphate hydrolases"/>
    <property type="match status" value="1"/>
</dbReference>
<dbReference type="GO" id="GO:0043531">
    <property type="term" value="F:ADP binding"/>
    <property type="evidence" value="ECO:0007669"/>
    <property type="project" value="InterPro"/>
</dbReference>
<comment type="caution">
    <text evidence="2">The sequence shown here is derived from an EMBL/GenBank/DDBJ whole genome shotgun (WGS) entry which is preliminary data.</text>
</comment>
<sequence>NGYEYKFICEIVKYVSNKINRVPLDVVGYAVGLKSRVLKVNSLLKFGFNDEVKMLGIYGLGGMGKTTLAKAVYNIIADQFECVCFLHNVRENSSKHGLEYLQKDLLSKTVGLDIKLDDISEGIPIIRKRLHGKKVLLILDDIDQMKQLQALAGGIDWFDAGSRVIITTRDKNLLASHGIEVTYEINGLNKEEALEMLRWK</sequence>
<feature type="non-terminal residue" evidence="2">
    <location>
        <position position="200"/>
    </location>
</feature>
<evidence type="ECO:0000313" key="3">
    <source>
        <dbReference type="Proteomes" id="UP000265520"/>
    </source>
</evidence>
<keyword evidence="3" id="KW-1185">Reference proteome</keyword>
<dbReference type="InterPro" id="IPR044974">
    <property type="entry name" value="Disease_R_plants"/>
</dbReference>
<dbReference type="InterPro" id="IPR002182">
    <property type="entry name" value="NB-ARC"/>
</dbReference>
<protein>
    <submittedName>
        <fullName evidence="2">Resistance protein</fullName>
    </submittedName>
</protein>
<dbReference type="SMART" id="SM00382">
    <property type="entry name" value="AAA"/>
    <property type="match status" value="1"/>
</dbReference>
<dbReference type="PANTHER" id="PTHR11017:SF219">
    <property type="entry name" value="ARCHAEAL ATPASE"/>
    <property type="match status" value="1"/>
</dbReference>
<dbReference type="SUPFAM" id="SSF52540">
    <property type="entry name" value="P-loop containing nucleoside triphosphate hydrolases"/>
    <property type="match status" value="1"/>
</dbReference>
<dbReference type="PANTHER" id="PTHR11017">
    <property type="entry name" value="LEUCINE-RICH REPEAT-CONTAINING PROTEIN"/>
    <property type="match status" value="1"/>
</dbReference>
<dbReference type="GO" id="GO:0006952">
    <property type="term" value="P:defense response"/>
    <property type="evidence" value="ECO:0007669"/>
    <property type="project" value="InterPro"/>
</dbReference>
<dbReference type="InterPro" id="IPR003593">
    <property type="entry name" value="AAA+_ATPase"/>
</dbReference>
<name>A0A392NSJ8_9FABA</name>
<evidence type="ECO:0000259" key="1">
    <source>
        <dbReference type="SMART" id="SM00382"/>
    </source>
</evidence>
<dbReference type="AlphaFoldDB" id="A0A392NSJ8"/>
<dbReference type="EMBL" id="LXQA010048946">
    <property type="protein sequence ID" value="MCI02382.1"/>
    <property type="molecule type" value="Genomic_DNA"/>
</dbReference>
<feature type="domain" description="AAA+ ATPase" evidence="1">
    <location>
        <begin position="51"/>
        <end position="188"/>
    </location>
</feature>
<organism evidence="2 3">
    <name type="scientific">Trifolium medium</name>
    <dbReference type="NCBI Taxonomy" id="97028"/>
    <lineage>
        <taxon>Eukaryota</taxon>
        <taxon>Viridiplantae</taxon>
        <taxon>Streptophyta</taxon>
        <taxon>Embryophyta</taxon>
        <taxon>Tracheophyta</taxon>
        <taxon>Spermatophyta</taxon>
        <taxon>Magnoliopsida</taxon>
        <taxon>eudicotyledons</taxon>
        <taxon>Gunneridae</taxon>
        <taxon>Pentapetalae</taxon>
        <taxon>rosids</taxon>
        <taxon>fabids</taxon>
        <taxon>Fabales</taxon>
        <taxon>Fabaceae</taxon>
        <taxon>Papilionoideae</taxon>
        <taxon>50 kb inversion clade</taxon>
        <taxon>NPAAA clade</taxon>
        <taxon>Hologalegina</taxon>
        <taxon>IRL clade</taxon>
        <taxon>Trifolieae</taxon>
        <taxon>Trifolium</taxon>
    </lineage>
</organism>
<dbReference type="Proteomes" id="UP000265520">
    <property type="component" value="Unassembled WGS sequence"/>
</dbReference>
<dbReference type="PRINTS" id="PR00364">
    <property type="entry name" value="DISEASERSIST"/>
</dbReference>
<proteinExistence type="predicted"/>
<reference evidence="2 3" key="1">
    <citation type="journal article" date="2018" name="Front. Plant Sci.">
        <title>Red Clover (Trifolium pratense) and Zigzag Clover (T. medium) - A Picture of Genomic Similarities and Differences.</title>
        <authorList>
            <person name="Dluhosova J."/>
            <person name="Istvanek J."/>
            <person name="Nedelnik J."/>
            <person name="Repkova J."/>
        </authorList>
    </citation>
    <scope>NUCLEOTIDE SEQUENCE [LARGE SCALE GENOMIC DNA]</scope>
    <source>
        <strain evidence="3">cv. 10/8</strain>
        <tissue evidence="2">Leaf</tissue>
    </source>
</reference>
<feature type="non-terminal residue" evidence="2">
    <location>
        <position position="1"/>
    </location>
</feature>
<dbReference type="InterPro" id="IPR027417">
    <property type="entry name" value="P-loop_NTPase"/>
</dbReference>